<feature type="signal peptide" evidence="2">
    <location>
        <begin position="1"/>
        <end position="22"/>
    </location>
</feature>
<accession>A0A2H0W0R6</accession>
<reference evidence="4" key="1">
    <citation type="submission" date="2017-09" db="EMBL/GenBank/DDBJ databases">
        <title>Depth-based differentiation of microbial function through sediment-hosted aquifers and enrichment of novel symbionts in the deep terrestrial subsurface.</title>
        <authorList>
            <person name="Probst A.J."/>
            <person name="Ladd B."/>
            <person name="Jarett J.K."/>
            <person name="Geller-Mcgrath D.E."/>
            <person name="Sieber C.M.K."/>
            <person name="Emerson J.B."/>
            <person name="Anantharaman K."/>
            <person name="Thomas B.C."/>
            <person name="Malmstrom R."/>
            <person name="Stieglmeier M."/>
            <person name="Klingl A."/>
            <person name="Woyke T."/>
            <person name="Ryan C.M."/>
            <person name="Banfield J.F."/>
        </authorList>
    </citation>
    <scope>NUCLEOTIDE SEQUENCE [LARGE SCALE GENOMIC DNA]</scope>
</reference>
<comment type="caution">
    <text evidence="3">The sequence shown here is derived from an EMBL/GenBank/DDBJ whole genome shotgun (WGS) entry which is preliminary data.</text>
</comment>
<feature type="transmembrane region" description="Helical" evidence="1">
    <location>
        <begin position="88"/>
        <end position="109"/>
    </location>
</feature>
<keyword evidence="1" id="KW-1133">Transmembrane helix</keyword>
<organism evidence="3 4">
    <name type="scientific">Candidatus Buchananbacteria bacterium CG10_big_fil_rev_8_21_14_0_10_42_9</name>
    <dbReference type="NCBI Taxonomy" id="1974526"/>
    <lineage>
        <taxon>Bacteria</taxon>
        <taxon>Candidatus Buchananiibacteriota</taxon>
    </lineage>
</organism>
<keyword evidence="1" id="KW-0472">Membrane</keyword>
<feature type="transmembrane region" description="Helical" evidence="1">
    <location>
        <begin position="46"/>
        <end position="76"/>
    </location>
</feature>
<keyword evidence="2" id="KW-0732">Signal</keyword>
<evidence type="ECO:0000313" key="4">
    <source>
        <dbReference type="Proteomes" id="UP000230935"/>
    </source>
</evidence>
<dbReference type="EMBL" id="PEZZ01000029">
    <property type="protein sequence ID" value="PIS04953.1"/>
    <property type="molecule type" value="Genomic_DNA"/>
</dbReference>
<feature type="chain" id="PRO_5013641592" evidence="2">
    <location>
        <begin position="23"/>
        <end position="214"/>
    </location>
</feature>
<gene>
    <name evidence="3" type="ORF">COT81_03710</name>
</gene>
<name>A0A2H0W0R6_9BACT</name>
<dbReference type="Proteomes" id="UP000230935">
    <property type="component" value="Unassembled WGS sequence"/>
</dbReference>
<dbReference type="AlphaFoldDB" id="A0A2H0W0R6"/>
<evidence type="ECO:0000256" key="2">
    <source>
        <dbReference type="SAM" id="SignalP"/>
    </source>
</evidence>
<proteinExistence type="predicted"/>
<sequence length="214" mass="22930">MKKLVITLSIFALLAVAMPVFAYQLQVNIPGQTVSGEGIVLLRNYIIAIYQFAIGTIGILAIIVIMIAGLMWLMAGGSQDRVKVAKEYIAAALTGLVIALTSFVILYAVNPELTSLEGPDLGKLKPDIQSDEPINNTIETGITREQCKQRCGDGNEIWHFNTKTQTGTCSCKSQEAPRGCFDNINLCEPGIESCCPAAAPDQNIGQCVPNPPGC</sequence>
<keyword evidence="1" id="KW-0812">Transmembrane</keyword>
<evidence type="ECO:0000313" key="3">
    <source>
        <dbReference type="EMBL" id="PIS04953.1"/>
    </source>
</evidence>
<evidence type="ECO:0000256" key="1">
    <source>
        <dbReference type="SAM" id="Phobius"/>
    </source>
</evidence>
<protein>
    <submittedName>
        <fullName evidence="3">Uncharacterized protein</fullName>
    </submittedName>
</protein>